<evidence type="ECO:0000313" key="2">
    <source>
        <dbReference type="Proteomes" id="UP000634136"/>
    </source>
</evidence>
<organism evidence="1 2">
    <name type="scientific">Senna tora</name>
    <dbReference type="NCBI Taxonomy" id="362788"/>
    <lineage>
        <taxon>Eukaryota</taxon>
        <taxon>Viridiplantae</taxon>
        <taxon>Streptophyta</taxon>
        <taxon>Embryophyta</taxon>
        <taxon>Tracheophyta</taxon>
        <taxon>Spermatophyta</taxon>
        <taxon>Magnoliopsida</taxon>
        <taxon>eudicotyledons</taxon>
        <taxon>Gunneridae</taxon>
        <taxon>Pentapetalae</taxon>
        <taxon>rosids</taxon>
        <taxon>fabids</taxon>
        <taxon>Fabales</taxon>
        <taxon>Fabaceae</taxon>
        <taxon>Caesalpinioideae</taxon>
        <taxon>Cassia clade</taxon>
        <taxon>Senna</taxon>
    </lineage>
</organism>
<reference evidence="1" key="1">
    <citation type="submission" date="2020-09" db="EMBL/GenBank/DDBJ databases">
        <title>Genome-Enabled Discovery of Anthraquinone Biosynthesis in Senna tora.</title>
        <authorList>
            <person name="Kang S.-H."/>
            <person name="Pandey R.P."/>
            <person name="Lee C.-M."/>
            <person name="Sim J.-S."/>
            <person name="Jeong J.-T."/>
            <person name="Choi B.-S."/>
            <person name="Jung M."/>
            <person name="Ginzburg D."/>
            <person name="Zhao K."/>
            <person name="Won S.Y."/>
            <person name="Oh T.-J."/>
            <person name="Yu Y."/>
            <person name="Kim N.-H."/>
            <person name="Lee O.R."/>
            <person name="Lee T.-H."/>
            <person name="Bashyal P."/>
            <person name="Kim T.-S."/>
            <person name="Lee W.-H."/>
            <person name="Kawkins C."/>
            <person name="Kim C.-K."/>
            <person name="Kim J.S."/>
            <person name="Ahn B.O."/>
            <person name="Rhee S.Y."/>
            <person name="Sohng J.K."/>
        </authorList>
    </citation>
    <scope>NUCLEOTIDE SEQUENCE</scope>
    <source>
        <tissue evidence="1">Leaf</tissue>
    </source>
</reference>
<accession>A0A834W1X4</accession>
<dbReference type="AlphaFoldDB" id="A0A834W1X4"/>
<comment type="caution">
    <text evidence="1">The sequence shown here is derived from an EMBL/GenBank/DDBJ whole genome shotgun (WGS) entry which is preliminary data.</text>
</comment>
<protein>
    <submittedName>
        <fullName evidence="1">Uncharacterized protein</fullName>
    </submittedName>
</protein>
<dbReference type="Proteomes" id="UP000634136">
    <property type="component" value="Unassembled WGS sequence"/>
</dbReference>
<name>A0A834W1X4_9FABA</name>
<dbReference type="EMBL" id="JAAIUW010000013">
    <property type="protein sequence ID" value="KAF7802851.1"/>
    <property type="molecule type" value="Genomic_DNA"/>
</dbReference>
<gene>
    <name evidence="1" type="ORF">G2W53_041962</name>
</gene>
<sequence length="79" mass="9270">MTEFKLVKDLCSQGLMCPKPGRYGQHHSHHGPMIKKENHEEVVKGTLKAEDTKRWGSKRDDQKLEEKNLELREEILQLM</sequence>
<keyword evidence="2" id="KW-1185">Reference proteome</keyword>
<proteinExistence type="predicted"/>
<evidence type="ECO:0000313" key="1">
    <source>
        <dbReference type="EMBL" id="KAF7802851.1"/>
    </source>
</evidence>